<keyword evidence="9" id="KW-1185">Reference proteome</keyword>
<reference evidence="9" key="1">
    <citation type="submission" date="2024-06" db="EMBL/GenBank/DDBJ databases">
        <title>Multi-omics analyses provide insights into the biosynthesis of the anticancer antibiotic pleurotin in Hohenbuehelia grisea.</title>
        <authorList>
            <person name="Weaver J.A."/>
            <person name="Alberti F."/>
        </authorList>
    </citation>
    <scope>NUCLEOTIDE SEQUENCE [LARGE SCALE GENOMIC DNA]</scope>
    <source>
        <strain evidence="9">T-177</strain>
    </source>
</reference>
<dbReference type="InterPro" id="IPR041243">
    <property type="entry name" value="STI1/HOP_DP"/>
</dbReference>
<evidence type="ECO:0000313" key="8">
    <source>
        <dbReference type="EMBL" id="KAL0949814.1"/>
    </source>
</evidence>
<evidence type="ECO:0000256" key="1">
    <source>
        <dbReference type="ARBA" id="ARBA00004496"/>
    </source>
</evidence>
<dbReference type="PROSITE" id="PS50005">
    <property type="entry name" value="TPR"/>
    <property type="match status" value="5"/>
</dbReference>
<protein>
    <recommendedName>
        <fullName evidence="7">STI1 domain-containing protein</fullName>
    </recommendedName>
</protein>
<organism evidence="8 9">
    <name type="scientific">Hohenbuehelia grisea</name>
    <dbReference type="NCBI Taxonomy" id="104357"/>
    <lineage>
        <taxon>Eukaryota</taxon>
        <taxon>Fungi</taxon>
        <taxon>Dikarya</taxon>
        <taxon>Basidiomycota</taxon>
        <taxon>Agaricomycotina</taxon>
        <taxon>Agaricomycetes</taxon>
        <taxon>Agaricomycetidae</taxon>
        <taxon>Agaricales</taxon>
        <taxon>Pleurotineae</taxon>
        <taxon>Pleurotaceae</taxon>
        <taxon>Hohenbuehelia</taxon>
    </lineage>
</organism>
<gene>
    <name evidence="8" type="ORF">HGRIS_009849</name>
</gene>
<dbReference type="Gene3D" id="1.25.40.10">
    <property type="entry name" value="Tetratricopeptide repeat domain"/>
    <property type="match status" value="3"/>
</dbReference>
<evidence type="ECO:0000313" key="9">
    <source>
        <dbReference type="Proteomes" id="UP001556367"/>
    </source>
</evidence>
<feature type="repeat" description="TPR" evidence="5">
    <location>
        <begin position="462"/>
        <end position="495"/>
    </location>
</feature>
<dbReference type="Pfam" id="PF13181">
    <property type="entry name" value="TPR_8"/>
    <property type="match status" value="1"/>
</dbReference>
<accession>A0ABR3J2J4</accession>
<feature type="repeat" description="TPR" evidence="5">
    <location>
        <begin position="4"/>
        <end position="37"/>
    </location>
</feature>
<name>A0ABR3J2J4_9AGAR</name>
<dbReference type="SMART" id="SM00727">
    <property type="entry name" value="STI1"/>
    <property type="match status" value="2"/>
</dbReference>
<feature type="domain" description="STI1" evidence="7">
    <location>
        <begin position="135"/>
        <end position="174"/>
    </location>
</feature>
<dbReference type="InterPro" id="IPR019734">
    <property type="entry name" value="TPR_rpt"/>
</dbReference>
<feature type="repeat" description="TPR" evidence="5">
    <location>
        <begin position="334"/>
        <end position="367"/>
    </location>
</feature>
<evidence type="ECO:0000256" key="4">
    <source>
        <dbReference type="ARBA" id="ARBA00022803"/>
    </source>
</evidence>
<dbReference type="SUPFAM" id="SSF48452">
    <property type="entry name" value="TPR-like"/>
    <property type="match status" value="2"/>
</dbReference>
<dbReference type="Proteomes" id="UP001556367">
    <property type="component" value="Unassembled WGS sequence"/>
</dbReference>
<feature type="region of interest" description="Disordered" evidence="6">
    <location>
        <begin position="196"/>
        <end position="238"/>
    </location>
</feature>
<dbReference type="InterPro" id="IPR011990">
    <property type="entry name" value="TPR-like_helical_dom_sf"/>
</dbReference>
<sequence length="582" mass="64670">MADANALKDQGNKAFSAKEYDRAIDLFSQAIAIDPSNHVLYSNRSAAHAGKKEWTAALEDAEQCIKVNSSWSKGYARKGAALHGARKYDEAIAAYEDGLKLEDSPALKKGLQEVKDAKALDGSELNDPMRKIFTDPSLIGKLATNPRTAKHLQDPDFMQKFKFFQANPAMAGNAFSDPRFIDVMGVAMGIDIQGFARPEGSDEMPPGMSASTSSATPQAPSTPPPQPQARAPPAEDVQMKDPEPVEEIDDEEAAAKRTAEAAKKAGAEAYKKRDFGTAIAEFTKAWDAWPKDMTYLTNLGAAYFEQGDYDKCIETCEKAVDEGRSLRADYKMIAKAFGRIGSAFAKTDDLPSAIKYYNKSLSEHRTPDVLNKLRDIERQKVEADRLAYIDPEKSHEARERGNTEFKAGDFAASVKSYTESIKRDPSDARGYNNRAAAYTKLAALPEALKDVEEAIKVDPKFVKAYIRKSNVLFAMRDYTKAIEAIQEAREIDEENKHTSEISQQEMKCQQALFSQRTDESQEETLERAMRDPEVASIMNDPVMQQILQQAQSNPQALQDHMKNPIVRQKVQKLINAGIIRTR</sequence>
<feature type="compositionally biased region" description="Low complexity" evidence="6">
    <location>
        <begin position="209"/>
        <end position="219"/>
    </location>
</feature>
<dbReference type="InterPro" id="IPR006636">
    <property type="entry name" value="STI1_HS-bd"/>
</dbReference>
<dbReference type="Gene3D" id="1.10.260.100">
    <property type="match status" value="2"/>
</dbReference>
<comment type="subcellular location">
    <subcellularLocation>
        <location evidence="1">Cytoplasm</location>
    </subcellularLocation>
</comment>
<comment type="caution">
    <text evidence="8">The sequence shown here is derived from an EMBL/GenBank/DDBJ whole genome shotgun (WGS) entry which is preliminary data.</text>
</comment>
<dbReference type="PANTHER" id="PTHR22904:SF523">
    <property type="entry name" value="STRESS-INDUCED-PHOSPHOPROTEIN 1"/>
    <property type="match status" value="1"/>
</dbReference>
<dbReference type="Pfam" id="PF13432">
    <property type="entry name" value="TPR_16"/>
    <property type="match status" value="1"/>
</dbReference>
<dbReference type="PANTHER" id="PTHR22904">
    <property type="entry name" value="TPR REPEAT CONTAINING PROTEIN"/>
    <property type="match status" value="1"/>
</dbReference>
<keyword evidence="2" id="KW-0963">Cytoplasm</keyword>
<evidence type="ECO:0000256" key="2">
    <source>
        <dbReference type="ARBA" id="ARBA00022490"/>
    </source>
</evidence>
<dbReference type="Pfam" id="PF17830">
    <property type="entry name" value="STI1-HOP_DP"/>
    <property type="match status" value="2"/>
</dbReference>
<evidence type="ECO:0000256" key="5">
    <source>
        <dbReference type="PROSITE-ProRule" id="PRU00339"/>
    </source>
</evidence>
<dbReference type="EMBL" id="JASNQZ010000012">
    <property type="protein sequence ID" value="KAL0949814.1"/>
    <property type="molecule type" value="Genomic_DNA"/>
</dbReference>
<proteinExistence type="predicted"/>
<feature type="repeat" description="TPR" evidence="5">
    <location>
        <begin position="293"/>
        <end position="326"/>
    </location>
</feature>
<keyword evidence="4 5" id="KW-0802">TPR repeat</keyword>
<evidence type="ECO:0000259" key="7">
    <source>
        <dbReference type="SMART" id="SM00727"/>
    </source>
</evidence>
<dbReference type="Pfam" id="PF13424">
    <property type="entry name" value="TPR_12"/>
    <property type="match status" value="1"/>
</dbReference>
<dbReference type="SMART" id="SM00028">
    <property type="entry name" value="TPR"/>
    <property type="match status" value="9"/>
</dbReference>
<evidence type="ECO:0000256" key="6">
    <source>
        <dbReference type="SAM" id="MobiDB-lite"/>
    </source>
</evidence>
<feature type="domain" description="STI1" evidence="7">
    <location>
        <begin position="531"/>
        <end position="570"/>
    </location>
</feature>
<evidence type="ECO:0000256" key="3">
    <source>
        <dbReference type="ARBA" id="ARBA00022737"/>
    </source>
</evidence>
<keyword evidence="3" id="KW-0677">Repeat</keyword>
<feature type="repeat" description="TPR" evidence="5">
    <location>
        <begin position="428"/>
        <end position="461"/>
    </location>
</feature>